<feature type="domain" description="THUMP" evidence="5">
    <location>
        <begin position="53"/>
        <end position="164"/>
    </location>
</feature>
<keyword evidence="3" id="KW-0694">RNA-binding</keyword>
<protein>
    <submittedName>
        <fullName evidence="6">RNA methyltransferase</fullName>
    </submittedName>
</protein>
<dbReference type="SMART" id="SM00981">
    <property type="entry name" value="THUMP"/>
    <property type="match status" value="1"/>
</dbReference>
<dbReference type="GO" id="GO:0008168">
    <property type="term" value="F:methyltransferase activity"/>
    <property type="evidence" value="ECO:0007669"/>
    <property type="project" value="UniProtKB-KW"/>
</dbReference>
<evidence type="ECO:0000313" key="6">
    <source>
        <dbReference type="EMBL" id="BDI03615.1"/>
    </source>
</evidence>
<dbReference type="Gene3D" id="3.40.50.150">
    <property type="entry name" value="Vaccinia Virus protein VP39"/>
    <property type="match status" value="1"/>
</dbReference>
<evidence type="ECO:0000256" key="4">
    <source>
        <dbReference type="SAM" id="MobiDB-lite"/>
    </source>
</evidence>
<dbReference type="GO" id="GO:0032259">
    <property type="term" value="P:methylation"/>
    <property type="evidence" value="ECO:0007669"/>
    <property type="project" value="UniProtKB-KW"/>
</dbReference>
<dbReference type="Pfam" id="PF22020">
    <property type="entry name" value="RlmL_1st"/>
    <property type="match status" value="1"/>
</dbReference>
<dbReference type="RefSeq" id="WP_251971885.1">
    <property type="nucleotide sequence ID" value="NZ_AP025730.1"/>
</dbReference>
<reference evidence="6" key="1">
    <citation type="submission" date="2022-04" db="EMBL/GenBank/DDBJ databases">
        <title>Whole genome sequence of Sphaerotilus sp. FB-5.</title>
        <authorList>
            <person name="Takeda M."/>
            <person name="Narihara S."/>
            <person name="Akimoto M."/>
            <person name="Akimoto R."/>
            <person name="Nishiyashiki S."/>
            <person name="Murakami T."/>
        </authorList>
    </citation>
    <scope>NUCLEOTIDE SEQUENCE</scope>
    <source>
        <strain evidence="6">FB-5</strain>
    </source>
</reference>
<dbReference type="Gene3D" id="3.30.2130.30">
    <property type="match status" value="1"/>
</dbReference>
<dbReference type="Proteomes" id="UP001057498">
    <property type="component" value="Chromosome"/>
</dbReference>
<evidence type="ECO:0000256" key="2">
    <source>
        <dbReference type="ARBA" id="ARBA00022679"/>
    </source>
</evidence>
<gene>
    <name evidence="6" type="ORF">CATMQ487_05850</name>
</gene>
<evidence type="ECO:0000256" key="1">
    <source>
        <dbReference type="ARBA" id="ARBA00022603"/>
    </source>
</evidence>
<dbReference type="Pfam" id="PF02926">
    <property type="entry name" value="THUMP"/>
    <property type="match status" value="1"/>
</dbReference>
<dbReference type="Pfam" id="PF01170">
    <property type="entry name" value="UPF0020"/>
    <property type="match status" value="1"/>
</dbReference>
<dbReference type="InterPro" id="IPR000241">
    <property type="entry name" value="RlmKL-like_Mtase"/>
</dbReference>
<feature type="region of interest" description="Disordered" evidence="4">
    <location>
        <begin position="331"/>
        <end position="374"/>
    </location>
</feature>
<keyword evidence="2" id="KW-0808">Transferase</keyword>
<name>A0ABM7YHD2_9BURK</name>
<dbReference type="EMBL" id="AP025730">
    <property type="protein sequence ID" value="BDI03615.1"/>
    <property type="molecule type" value="Genomic_DNA"/>
</dbReference>
<evidence type="ECO:0000313" key="7">
    <source>
        <dbReference type="Proteomes" id="UP001057498"/>
    </source>
</evidence>
<evidence type="ECO:0000259" key="5">
    <source>
        <dbReference type="PROSITE" id="PS51165"/>
    </source>
</evidence>
<organism evidence="6 7">
    <name type="scientific">Sphaerotilus microaerophilus</name>
    <dbReference type="NCBI Taxonomy" id="2914710"/>
    <lineage>
        <taxon>Bacteria</taxon>
        <taxon>Pseudomonadati</taxon>
        <taxon>Pseudomonadota</taxon>
        <taxon>Betaproteobacteria</taxon>
        <taxon>Burkholderiales</taxon>
        <taxon>Sphaerotilaceae</taxon>
        <taxon>Sphaerotilus</taxon>
    </lineage>
</organism>
<dbReference type="InterPro" id="IPR029063">
    <property type="entry name" value="SAM-dependent_MTases_sf"/>
</dbReference>
<evidence type="ECO:0000256" key="3">
    <source>
        <dbReference type="PROSITE-ProRule" id="PRU00529"/>
    </source>
</evidence>
<dbReference type="InterPro" id="IPR004114">
    <property type="entry name" value="THUMP_dom"/>
</dbReference>
<dbReference type="SUPFAM" id="SSF53335">
    <property type="entry name" value="S-adenosyl-L-methionine-dependent methyltransferases"/>
    <property type="match status" value="1"/>
</dbReference>
<dbReference type="InterPro" id="IPR054170">
    <property type="entry name" value="RlmL_1st"/>
</dbReference>
<proteinExistence type="predicted"/>
<keyword evidence="7" id="KW-1185">Reference proteome</keyword>
<keyword evidence="1 6" id="KW-0489">Methyltransferase</keyword>
<feature type="compositionally biased region" description="Basic and acidic residues" evidence="4">
    <location>
        <begin position="338"/>
        <end position="374"/>
    </location>
</feature>
<dbReference type="CDD" id="cd11715">
    <property type="entry name" value="THUMP_AdoMetMT"/>
    <property type="match status" value="1"/>
</dbReference>
<accession>A0ABM7YHD2</accession>
<dbReference type="PANTHER" id="PTHR47313">
    <property type="entry name" value="RIBOSOMAL RNA LARGE SUBUNIT METHYLTRANSFERASE K/L"/>
    <property type="match status" value="1"/>
</dbReference>
<dbReference type="PROSITE" id="PS51165">
    <property type="entry name" value="THUMP"/>
    <property type="match status" value="1"/>
</dbReference>
<sequence length="454" mass="49213">MNPAPLFLPCAAGVEPLLADEIRAILTQSGAPRAAESVQPGRGGVALVGSLASAMRLNLESRLAQRVLWQVAEGDYQDERDLYDLARKVRWTDWITPRQTLRVDCTAQRSPLQSLHFAALRIKDAVCDAMRDATGDRPDVDPRHPDLSLVLHLNESHATVSVDLSGEALFKRGWRDESRGGVKGEAPLKETLAAAMLAAAGWHGRPEDGALLDPCCGAGTIAIEAAQIACGMAPGLQRSFAFEKLAPFRAEAKAWQQMKAEARNRFHAPAVPVFAGDVSFRMTDFASRNAQQAGVGQAIEFKTADALQRPCPAEHGVLMLNPPYGERIEAKGTGSRGDAGERYGTRADAGDRYGTHADAGDRYGTRADAGAREGFEGGGTSQAFFSALASHWKKQYPGWTAWVLSPDAKLPQAMRLKESRRVPMWNGPIECRLFRFDLVAGSMRREAPAQVEGD</sequence>
<dbReference type="PANTHER" id="PTHR47313:SF1">
    <property type="entry name" value="RIBOSOMAL RNA LARGE SUBUNIT METHYLTRANSFERASE K_L"/>
    <property type="match status" value="1"/>
</dbReference>